<dbReference type="InterPro" id="IPR007110">
    <property type="entry name" value="Ig-like_dom"/>
</dbReference>
<dbReference type="SUPFAM" id="SSF48726">
    <property type="entry name" value="Immunoglobulin"/>
    <property type="match status" value="2"/>
</dbReference>
<dbReference type="AlphaFoldDB" id="A0A7K6ZHL4"/>
<feature type="non-terminal residue" evidence="4">
    <location>
        <position position="1"/>
    </location>
</feature>
<name>A0A7K6ZHL4_9AVES</name>
<keyword evidence="2" id="KW-0812">Transmembrane</keyword>
<dbReference type="PANTHER" id="PTHR10075">
    <property type="entry name" value="BASIGIN RELATED"/>
    <property type="match status" value="1"/>
</dbReference>
<feature type="domain" description="Ig-like" evidence="3">
    <location>
        <begin position="21"/>
        <end position="87"/>
    </location>
</feature>
<proteinExistence type="predicted"/>
<protein>
    <submittedName>
        <fullName evidence="4">EMB protein</fullName>
    </submittedName>
</protein>
<dbReference type="Gene3D" id="2.60.40.10">
    <property type="entry name" value="Immunoglobulins"/>
    <property type="match status" value="2"/>
</dbReference>
<dbReference type="GO" id="GO:0007156">
    <property type="term" value="P:homophilic cell adhesion via plasma membrane adhesion molecules"/>
    <property type="evidence" value="ECO:0007669"/>
    <property type="project" value="TreeGrafter"/>
</dbReference>
<organism evidence="4 5">
    <name type="scientific">Nothoprocta pentlandii</name>
    <dbReference type="NCBI Taxonomy" id="2585814"/>
    <lineage>
        <taxon>Eukaryota</taxon>
        <taxon>Metazoa</taxon>
        <taxon>Chordata</taxon>
        <taxon>Craniata</taxon>
        <taxon>Vertebrata</taxon>
        <taxon>Euteleostomi</taxon>
        <taxon>Archelosauria</taxon>
        <taxon>Archosauria</taxon>
        <taxon>Dinosauria</taxon>
        <taxon>Saurischia</taxon>
        <taxon>Theropoda</taxon>
        <taxon>Coelurosauria</taxon>
        <taxon>Aves</taxon>
        <taxon>Palaeognathae</taxon>
        <taxon>Tinamiformes</taxon>
        <taxon>Tinamidae</taxon>
        <taxon>Nothoprocta</taxon>
    </lineage>
</organism>
<feature type="domain" description="Ig-like" evidence="3">
    <location>
        <begin position="95"/>
        <end position="177"/>
    </location>
</feature>
<dbReference type="SMART" id="SM00409">
    <property type="entry name" value="IG"/>
    <property type="match status" value="2"/>
</dbReference>
<dbReference type="Pfam" id="PF13927">
    <property type="entry name" value="Ig_3"/>
    <property type="match status" value="1"/>
</dbReference>
<evidence type="ECO:0000313" key="5">
    <source>
        <dbReference type="Proteomes" id="UP000538817"/>
    </source>
</evidence>
<evidence type="ECO:0000313" key="4">
    <source>
        <dbReference type="EMBL" id="NWX83428.1"/>
    </source>
</evidence>
<keyword evidence="2" id="KW-1133">Transmembrane helix</keyword>
<dbReference type="CDD" id="cd00096">
    <property type="entry name" value="Ig"/>
    <property type="match status" value="1"/>
</dbReference>
<sequence length="230" mass="26167">LLGIFDTFVEKHITLDSPANVELSCSLASKYPYLKIVQVTWKKGNETIKHIKKAENSWSIQLTVTNEDELGSYSCILKGEKEFKAVFHLQGKFLPSIEGKGKTIISYEGDKVVMICKSSNYTPIAWNWYLANGSEQFAINNSLLSDKYVIDQVPRNTTHLKILNLTKEDDGTYWCEAVFNLGKSRGKLKLKVLNFMVPLKPFLAILAEVVIFVAIIFLYEVYSKKKEKRA</sequence>
<dbReference type="InterPro" id="IPR003599">
    <property type="entry name" value="Ig_sub"/>
</dbReference>
<accession>A0A7K6ZHL4</accession>
<dbReference type="EMBL" id="VZSG01000060">
    <property type="protein sequence ID" value="NWX83428.1"/>
    <property type="molecule type" value="Genomic_DNA"/>
</dbReference>
<keyword evidence="1" id="KW-0393">Immunoglobulin domain</keyword>
<reference evidence="4 5" key="1">
    <citation type="submission" date="2019-09" db="EMBL/GenBank/DDBJ databases">
        <title>Bird 10,000 Genomes (B10K) Project - Family phase.</title>
        <authorList>
            <person name="Zhang G."/>
        </authorList>
    </citation>
    <scope>NUCLEOTIDE SEQUENCE [LARGE SCALE GENOMIC DNA]</scope>
    <source>
        <strain evidence="4">B10K-MSB-04</strain>
    </source>
</reference>
<dbReference type="GO" id="GO:0098632">
    <property type="term" value="F:cell-cell adhesion mediator activity"/>
    <property type="evidence" value="ECO:0007669"/>
    <property type="project" value="TreeGrafter"/>
</dbReference>
<dbReference type="GO" id="GO:0007411">
    <property type="term" value="P:axon guidance"/>
    <property type="evidence" value="ECO:0007669"/>
    <property type="project" value="TreeGrafter"/>
</dbReference>
<dbReference type="SMART" id="SM00408">
    <property type="entry name" value="IGc2"/>
    <property type="match status" value="2"/>
</dbReference>
<dbReference type="GO" id="GO:0005886">
    <property type="term" value="C:plasma membrane"/>
    <property type="evidence" value="ECO:0007669"/>
    <property type="project" value="TreeGrafter"/>
</dbReference>
<feature type="transmembrane region" description="Helical" evidence="2">
    <location>
        <begin position="202"/>
        <end position="222"/>
    </location>
</feature>
<evidence type="ECO:0000256" key="2">
    <source>
        <dbReference type="SAM" id="Phobius"/>
    </source>
</evidence>
<evidence type="ECO:0000256" key="1">
    <source>
        <dbReference type="ARBA" id="ARBA00023319"/>
    </source>
</evidence>
<feature type="non-terminal residue" evidence="4">
    <location>
        <position position="230"/>
    </location>
</feature>
<keyword evidence="5" id="KW-1185">Reference proteome</keyword>
<comment type="caution">
    <text evidence="4">The sequence shown here is derived from an EMBL/GenBank/DDBJ whole genome shotgun (WGS) entry which is preliminary data.</text>
</comment>
<evidence type="ECO:0000259" key="3">
    <source>
        <dbReference type="PROSITE" id="PS50835"/>
    </source>
</evidence>
<dbReference type="PANTHER" id="PTHR10075:SF4">
    <property type="entry name" value="EMBIGIN"/>
    <property type="match status" value="1"/>
</dbReference>
<dbReference type="InterPro" id="IPR036179">
    <property type="entry name" value="Ig-like_dom_sf"/>
</dbReference>
<dbReference type="InterPro" id="IPR013783">
    <property type="entry name" value="Ig-like_fold"/>
</dbReference>
<dbReference type="InterPro" id="IPR003598">
    <property type="entry name" value="Ig_sub2"/>
</dbReference>
<keyword evidence="2" id="KW-0472">Membrane</keyword>
<gene>
    <name evidence="4" type="primary">Emb</name>
    <name evidence="4" type="ORF">NOTPEN_R13387</name>
</gene>
<dbReference type="Proteomes" id="UP000538817">
    <property type="component" value="Unassembled WGS sequence"/>
</dbReference>
<dbReference type="PROSITE" id="PS50835">
    <property type="entry name" value="IG_LIKE"/>
    <property type="match status" value="2"/>
</dbReference>
<dbReference type="GO" id="GO:0030424">
    <property type="term" value="C:axon"/>
    <property type="evidence" value="ECO:0007669"/>
    <property type="project" value="TreeGrafter"/>
</dbReference>
<dbReference type="GO" id="GO:0070593">
    <property type="term" value="P:dendrite self-avoidance"/>
    <property type="evidence" value="ECO:0007669"/>
    <property type="project" value="TreeGrafter"/>
</dbReference>